<evidence type="ECO:0000256" key="1">
    <source>
        <dbReference type="SAM" id="Phobius"/>
    </source>
</evidence>
<keyword evidence="3" id="KW-1185">Reference proteome</keyword>
<reference evidence="2" key="1">
    <citation type="submission" date="2022-09" db="EMBL/GenBank/DDBJ databases">
        <title>Maribacter litopenaei sp. nov., isolated from the intestinal tract of the Pacific White Shrimp, Litopenaeus vannamei.</title>
        <authorList>
            <person name="Kim S.Y."/>
            <person name="Hwang C.Y."/>
        </authorList>
    </citation>
    <scope>NUCLEOTIDE SEQUENCE</scope>
    <source>
        <strain evidence="2">HL-LV01</strain>
    </source>
</reference>
<keyword evidence="1" id="KW-1133">Transmembrane helix</keyword>
<evidence type="ECO:0000313" key="3">
    <source>
        <dbReference type="Proteomes" id="UP001059209"/>
    </source>
</evidence>
<dbReference type="Pfam" id="PF14014">
    <property type="entry name" value="DUF4230"/>
    <property type="match status" value="1"/>
</dbReference>
<name>A0ABY5Y872_9FLAO</name>
<keyword evidence="1" id="KW-0472">Membrane</keyword>
<evidence type="ECO:0000313" key="2">
    <source>
        <dbReference type="EMBL" id="UWX54350.1"/>
    </source>
</evidence>
<proteinExistence type="predicted"/>
<accession>A0ABY5Y872</accession>
<dbReference type="Proteomes" id="UP001059209">
    <property type="component" value="Chromosome"/>
</dbReference>
<protein>
    <submittedName>
        <fullName evidence="2">DUF4230 domain-containing protein</fullName>
    </submittedName>
</protein>
<organism evidence="2 3">
    <name type="scientific">Maribacter litopenaei</name>
    <dbReference type="NCBI Taxonomy" id="2976127"/>
    <lineage>
        <taxon>Bacteria</taxon>
        <taxon>Pseudomonadati</taxon>
        <taxon>Bacteroidota</taxon>
        <taxon>Flavobacteriia</taxon>
        <taxon>Flavobacteriales</taxon>
        <taxon>Flavobacteriaceae</taxon>
        <taxon>Maribacter</taxon>
    </lineage>
</organism>
<gene>
    <name evidence="2" type="ORF">NYZ99_15545</name>
</gene>
<dbReference type="EMBL" id="CP104205">
    <property type="protein sequence ID" value="UWX54350.1"/>
    <property type="molecule type" value="Genomic_DNA"/>
</dbReference>
<keyword evidence="1" id="KW-0812">Transmembrane</keyword>
<dbReference type="RefSeq" id="WP_260572210.1">
    <property type="nucleotide sequence ID" value="NZ_CP104205.1"/>
</dbReference>
<sequence>MKYLKFLGVAIVLLGIGYIIYLKWPKRPSGWEGFNEVILKRKLHLVEYKYHDVIFLHKNDNERKKLLMIIKYPVSVSASVDLRGFKRDSANKVITLPKPVLEEPKLDLISDETEIKAVRNGFLVSFGGARGDLLKSLVSRMRNSRNRIIVDAEKRGIIKQASTEAKGFIEDLLFHFSKEEKYDVVFSEKKQEIDNLIDIEFKEKIEASIDSLKIDFTNQEIWINIEDLNIESLDYNVIEVDNDFENRYLL</sequence>
<feature type="transmembrane region" description="Helical" evidence="1">
    <location>
        <begin position="6"/>
        <end position="24"/>
    </location>
</feature>
<dbReference type="InterPro" id="IPR025324">
    <property type="entry name" value="DUF4230"/>
</dbReference>